<feature type="binding site" evidence="6">
    <location>
        <position position="64"/>
    </location>
    <ligand>
        <name>Zn(2+)</name>
        <dbReference type="ChEBI" id="CHEBI:29105"/>
        <note>catalytic</note>
    </ligand>
</feature>
<dbReference type="Proteomes" id="UP000664832">
    <property type="component" value="Unassembled WGS sequence"/>
</dbReference>
<keyword evidence="4 6" id="KW-0862">Zinc</keyword>
<evidence type="ECO:0000313" key="10">
    <source>
        <dbReference type="Proteomes" id="UP000664832"/>
    </source>
</evidence>
<evidence type="ECO:0000256" key="6">
    <source>
        <dbReference type="HAMAP-Rule" id="MF_02069"/>
    </source>
</evidence>
<keyword evidence="6" id="KW-0961">Cell wall biogenesis/degradation</keyword>
<keyword evidence="3 6" id="KW-0479">Metal-binding</keyword>
<proteinExistence type="inferred from homology"/>
<evidence type="ECO:0000256" key="1">
    <source>
        <dbReference type="ARBA" id="ARBA00001947"/>
    </source>
</evidence>
<keyword evidence="6" id="KW-0777">Teichoic acid biosynthesis</keyword>
<feature type="domain" description="Alcohol dehydrogenase-like C-terminal" evidence="7">
    <location>
        <begin position="222"/>
        <end position="295"/>
    </location>
</feature>
<dbReference type="Pfam" id="PF08240">
    <property type="entry name" value="ADH_N"/>
    <property type="match status" value="1"/>
</dbReference>
<comment type="similarity">
    <text evidence="2 6">Belongs to the zinc-containing alcohol dehydrogenase family.</text>
</comment>
<keyword evidence="5 6" id="KW-0560">Oxidoreductase</keyword>
<evidence type="ECO:0000259" key="7">
    <source>
        <dbReference type="Pfam" id="PF00107"/>
    </source>
</evidence>
<feature type="binding site" evidence="6">
    <location>
        <position position="144"/>
    </location>
    <ligand>
        <name>Zn(2+)</name>
        <dbReference type="ChEBI" id="CHEBI:29105"/>
        <note>catalytic</note>
    </ligand>
</feature>
<evidence type="ECO:0000313" key="9">
    <source>
        <dbReference type="EMBL" id="MBO0481440.1"/>
    </source>
</evidence>
<dbReference type="EMBL" id="JAFLWI010000004">
    <property type="protein sequence ID" value="MBO0481440.1"/>
    <property type="molecule type" value="Genomic_DNA"/>
</dbReference>
<dbReference type="PANTHER" id="PTHR43350">
    <property type="entry name" value="NAD-DEPENDENT ALCOHOL DEHYDROGENASE"/>
    <property type="match status" value="1"/>
</dbReference>
<evidence type="ECO:0000259" key="8">
    <source>
        <dbReference type="Pfam" id="PF08240"/>
    </source>
</evidence>
<dbReference type="SUPFAM" id="SSF51735">
    <property type="entry name" value="NAD(P)-binding Rossmann-fold domains"/>
    <property type="match status" value="1"/>
</dbReference>
<organism evidence="9 10">
    <name type="scientific">Candidatus Enterococcus courvalinii</name>
    <dbReference type="NCBI Taxonomy" id="2815329"/>
    <lineage>
        <taxon>Bacteria</taxon>
        <taxon>Bacillati</taxon>
        <taxon>Bacillota</taxon>
        <taxon>Bacilli</taxon>
        <taxon>Lactobacillales</taxon>
        <taxon>Enterococcaceae</taxon>
        <taxon>Enterococcus</taxon>
    </lineage>
</organism>
<dbReference type="RefSeq" id="WP_206898258.1">
    <property type="nucleotide sequence ID" value="NZ_JAFLWI010000004.1"/>
</dbReference>
<dbReference type="Pfam" id="PF00107">
    <property type="entry name" value="ADH_zinc_N"/>
    <property type="match status" value="1"/>
</dbReference>
<dbReference type="InterPro" id="IPR013154">
    <property type="entry name" value="ADH-like_N"/>
</dbReference>
<evidence type="ECO:0000256" key="5">
    <source>
        <dbReference type="ARBA" id="ARBA00023002"/>
    </source>
</evidence>
<comment type="cofactor">
    <cofactor evidence="1 6">
        <name>Zn(2+)</name>
        <dbReference type="ChEBI" id="CHEBI:29105"/>
    </cofactor>
</comment>
<feature type="binding site" evidence="6">
    <location>
        <position position="65"/>
    </location>
    <ligand>
        <name>Zn(2+)</name>
        <dbReference type="ChEBI" id="CHEBI:29105"/>
        <note>catalytic</note>
    </ligand>
</feature>
<dbReference type="InterPro" id="IPR036291">
    <property type="entry name" value="NAD(P)-bd_dom_sf"/>
</dbReference>
<dbReference type="EC" id="1.1.1.405" evidence="6"/>
<dbReference type="Gene3D" id="3.90.180.10">
    <property type="entry name" value="Medium-chain alcohol dehydrogenases, catalytic domain"/>
    <property type="match status" value="1"/>
</dbReference>
<keyword evidence="10" id="KW-1185">Reference proteome</keyword>
<comment type="catalytic activity">
    <reaction evidence="6">
        <text>D-ribitol 5-phosphate + NADP(+) = D-ribulose 5-phosphate + NADPH + H(+)</text>
        <dbReference type="Rhea" id="RHEA:19921"/>
        <dbReference type="ChEBI" id="CHEBI:15378"/>
        <dbReference type="ChEBI" id="CHEBI:57695"/>
        <dbReference type="ChEBI" id="CHEBI:57783"/>
        <dbReference type="ChEBI" id="CHEBI:58121"/>
        <dbReference type="ChEBI" id="CHEBI:58349"/>
        <dbReference type="EC" id="1.1.1.405"/>
    </reaction>
</comment>
<keyword evidence="6" id="KW-0521">NADP</keyword>
<feature type="binding site" evidence="6">
    <location>
        <position position="38"/>
    </location>
    <ligand>
        <name>Zn(2+)</name>
        <dbReference type="ChEBI" id="CHEBI:29105"/>
        <note>catalytic</note>
    </ligand>
</feature>
<name>A0ABS3HZD9_9ENTE</name>
<dbReference type="SUPFAM" id="SSF50129">
    <property type="entry name" value="GroES-like"/>
    <property type="match status" value="1"/>
</dbReference>
<dbReference type="PANTHER" id="PTHR43350:SF19">
    <property type="entry name" value="D-GULOSIDE 3-DEHYDROGENASE"/>
    <property type="match status" value="1"/>
</dbReference>
<evidence type="ECO:0000256" key="4">
    <source>
        <dbReference type="ARBA" id="ARBA00022833"/>
    </source>
</evidence>
<accession>A0ABS3HZD9</accession>
<dbReference type="InterPro" id="IPR011032">
    <property type="entry name" value="GroES-like_sf"/>
</dbReference>
<dbReference type="HAMAP" id="MF_02069">
    <property type="entry name" value="TarJ"/>
    <property type="match status" value="1"/>
</dbReference>
<protein>
    <recommendedName>
        <fullName evidence="6">Ribulose-5-phosphate reductase</fullName>
        <shortName evidence="6">Ribulose-5-P reductase</shortName>
        <ecNumber evidence="6">1.1.1.405</ecNumber>
    </recommendedName>
    <alternativeName>
        <fullName evidence="6">Ribitol-5-phosphate dehydrogenase</fullName>
    </alternativeName>
</protein>
<evidence type="ECO:0000256" key="3">
    <source>
        <dbReference type="ARBA" id="ARBA00022723"/>
    </source>
</evidence>
<reference evidence="9 10" key="1">
    <citation type="submission" date="2021-03" db="EMBL/GenBank/DDBJ databases">
        <title>Enterococcal diversity collection.</title>
        <authorList>
            <person name="Gilmore M.S."/>
            <person name="Schwartzman J."/>
            <person name="Van Tyne D."/>
            <person name="Martin M."/>
            <person name="Earl A.M."/>
            <person name="Manson A.L."/>
            <person name="Straub T."/>
            <person name="Salamzade R."/>
            <person name="Saavedra J."/>
            <person name="Lebreton F."/>
            <person name="Prichula J."/>
            <person name="Schaufler K."/>
            <person name="Gaca A."/>
            <person name="Sgardioli B."/>
            <person name="Wagenaar J."/>
            <person name="Strong T."/>
        </authorList>
    </citation>
    <scope>NUCLEOTIDE SEQUENCE [LARGE SCALE GENOMIC DNA]</scope>
    <source>
        <strain evidence="9 10">MSG2901</strain>
    </source>
</reference>
<comment type="function">
    <text evidence="6">Catalyzes the NADPH dependent reduction of D-ribulose 5-phosphate to D-ribitol 5-phosphate.</text>
</comment>
<comment type="caution">
    <text evidence="9">The sequence shown here is derived from an EMBL/GenBank/DDBJ whole genome shotgun (WGS) entry which is preliminary data.</text>
</comment>
<gene>
    <name evidence="6" type="primary">tarJ</name>
    <name evidence="9" type="ORF">JZO71_03755</name>
</gene>
<dbReference type="InterPro" id="IPR013149">
    <property type="entry name" value="ADH-like_C"/>
</dbReference>
<feature type="domain" description="Alcohol dehydrogenase-like N-terminal" evidence="8">
    <location>
        <begin position="26"/>
        <end position="133"/>
    </location>
</feature>
<dbReference type="Gene3D" id="3.40.50.720">
    <property type="entry name" value="NAD(P)-binding Rossmann-like Domain"/>
    <property type="match status" value="1"/>
</dbReference>
<evidence type="ECO:0000256" key="2">
    <source>
        <dbReference type="ARBA" id="ARBA00008072"/>
    </source>
</evidence>
<comment type="pathway">
    <text evidence="6">Cell wall biogenesis; poly(ribitol phosphate) teichoic acid biosynthesis.</text>
</comment>
<sequence length="341" mass="38628">MINQVVRLTAPRQFETFMIDEKITDNTTIVRPRFLSICHADQRYYTGTRGKEALKKKLPMALIHEGVAEVVKDYTGTYKTGERVIVIPNTPQENSHTIHENYLPSSKFRSSGFDGLMQEYVFTSPDRLVAVPDDMPSVVAAYIELISVSMHSISRMIKRMNDDTDVFGVWGDGNLGFITSLLLKRHFPEAKIVVFGKNENKLQYFSFAHKTYQIDAIPADLKISQAFECVGGMGSQDAIDQIIDHIKPEGTIALMGVSEQYVEINTRMVLERGLTLIGSSRSGREDFVKTVNFLNEHPGARNRLKSLVGITEKVDTIEDVHEFFEKELQNTWGKAVMEWNL</sequence>
<dbReference type="InterPro" id="IPR034710">
    <property type="entry name" value="TarJ"/>
</dbReference>